<reference evidence="2 3" key="1">
    <citation type="journal article" date="2020" name="Fungal Divers.">
        <title>Resolving the Mortierellaceae phylogeny through synthesis of multi-gene phylogenetics and phylogenomics.</title>
        <authorList>
            <person name="Vandepol N."/>
            <person name="Liber J."/>
            <person name="Desiro A."/>
            <person name="Na H."/>
            <person name="Kennedy M."/>
            <person name="Barry K."/>
            <person name="Grigoriev I.V."/>
            <person name="Miller A.N."/>
            <person name="O'Donnell K."/>
            <person name="Stajich J.E."/>
            <person name="Bonito G."/>
        </authorList>
    </citation>
    <scope>NUCLEOTIDE SEQUENCE [LARGE SCALE GENOMIC DNA]</scope>
    <source>
        <strain evidence="2 3">AD045</strain>
    </source>
</reference>
<dbReference type="EMBL" id="JAAAIM010000357">
    <property type="protein sequence ID" value="KAG0289284.1"/>
    <property type="molecule type" value="Genomic_DNA"/>
</dbReference>
<accession>A0ABQ7K3E6</accession>
<organism evidence="2 3">
    <name type="scientific">Linnemannia gamsii</name>
    <dbReference type="NCBI Taxonomy" id="64522"/>
    <lineage>
        <taxon>Eukaryota</taxon>
        <taxon>Fungi</taxon>
        <taxon>Fungi incertae sedis</taxon>
        <taxon>Mucoromycota</taxon>
        <taxon>Mortierellomycotina</taxon>
        <taxon>Mortierellomycetes</taxon>
        <taxon>Mortierellales</taxon>
        <taxon>Mortierellaceae</taxon>
        <taxon>Linnemannia</taxon>
    </lineage>
</organism>
<comment type="caution">
    <text evidence="2">The sequence shown here is derived from an EMBL/GenBank/DDBJ whole genome shotgun (WGS) entry which is preliminary data.</text>
</comment>
<protein>
    <submittedName>
        <fullName evidence="2">Uncharacterized protein</fullName>
    </submittedName>
</protein>
<evidence type="ECO:0000313" key="3">
    <source>
        <dbReference type="Proteomes" id="UP001194696"/>
    </source>
</evidence>
<evidence type="ECO:0000256" key="1">
    <source>
        <dbReference type="SAM" id="MobiDB-lite"/>
    </source>
</evidence>
<keyword evidence="3" id="KW-1185">Reference proteome</keyword>
<name>A0ABQ7K3E6_9FUNG</name>
<dbReference type="Proteomes" id="UP001194696">
    <property type="component" value="Unassembled WGS sequence"/>
</dbReference>
<feature type="region of interest" description="Disordered" evidence="1">
    <location>
        <begin position="1"/>
        <end position="36"/>
    </location>
</feature>
<gene>
    <name evidence="2" type="ORF">BGZ96_007119</name>
</gene>
<feature type="compositionally biased region" description="Low complexity" evidence="1">
    <location>
        <begin position="1"/>
        <end position="32"/>
    </location>
</feature>
<evidence type="ECO:0000313" key="2">
    <source>
        <dbReference type="EMBL" id="KAG0289284.1"/>
    </source>
</evidence>
<sequence length="131" mass="14052">MMTSTAAPSATTSASAGTSSTTASGSPAPTSTRETEVLFDVSTARPITTTIMDYKLCESFKQLQIQAAVMVAKWRIAVLAAATVDDPKEKVSTANLPPFMYIDYKGAANYIWILSTPLPGFTREAHNEITR</sequence>
<proteinExistence type="predicted"/>